<comment type="caution">
    <text evidence="1">The sequence shown here is derived from an EMBL/GenBank/DDBJ whole genome shotgun (WGS) entry which is preliminary data.</text>
</comment>
<dbReference type="AlphaFoldDB" id="A0A1V2KB96"/>
<gene>
    <name evidence="1" type="ORF">BLL36_08525</name>
</gene>
<evidence type="ECO:0000313" key="2">
    <source>
        <dbReference type="Proteomes" id="UP000189295"/>
    </source>
</evidence>
<evidence type="ECO:0000313" key="1">
    <source>
        <dbReference type="EMBL" id="ONH54948.1"/>
    </source>
</evidence>
<proteinExistence type="predicted"/>
<dbReference type="Proteomes" id="UP000189295">
    <property type="component" value="Unassembled WGS sequence"/>
</dbReference>
<accession>A0A1V2KB96</accession>
<name>A0A1V2KB96_PSECE</name>
<dbReference type="EMBL" id="MNPW01000004">
    <property type="protein sequence ID" value="ONH54948.1"/>
    <property type="molecule type" value="Genomic_DNA"/>
</dbReference>
<reference evidence="1 2" key="1">
    <citation type="submission" date="2016-10" db="EMBL/GenBank/DDBJ databases">
        <title>Pseudomonas lactis sp. nov. and Pseudomonas paralactis sp. nov., isolated from bovine raw milk.</title>
        <authorList>
            <person name="Von Neubeck M."/>
            <person name="Huptas C."/>
            <person name="Glueck C."/>
            <person name="Krewinkel M."/>
            <person name="Stoeckel M."/>
            <person name="Stressler T."/>
            <person name="Fischer L."/>
            <person name="Hinrichs J."/>
            <person name="Scherer S."/>
            <person name="Wenning M."/>
        </authorList>
    </citation>
    <scope>NUCLEOTIDE SEQUENCE [LARGE SCALE GENOMIC DNA]</scope>
    <source>
        <strain evidence="1 2">DSM 17516</strain>
    </source>
</reference>
<organism evidence="1 2">
    <name type="scientific">Pseudomonas cedrina subsp. cedrina</name>
    <dbReference type="NCBI Taxonomy" id="76762"/>
    <lineage>
        <taxon>Bacteria</taxon>
        <taxon>Pseudomonadati</taxon>
        <taxon>Pseudomonadota</taxon>
        <taxon>Gammaproteobacteria</taxon>
        <taxon>Pseudomonadales</taxon>
        <taxon>Pseudomonadaceae</taxon>
        <taxon>Pseudomonas</taxon>
    </lineage>
</organism>
<sequence>MRLVTEVSSPAASFSRFRGEVKLAVMFGSDDGIMAELKSLYRHSSQTSRLTKKNLEAFLLQ</sequence>
<protein>
    <submittedName>
        <fullName evidence="1">Uncharacterized protein</fullName>
    </submittedName>
</protein>